<dbReference type="RefSeq" id="WP_077448939.1">
    <property type="nucleotide sequence ID" value="NZ_FUGD01000088.1"/>
</dbReference>
<dbReference type="OrthoDB" id="6659650at2"/>
<proteinExistence type="predicted"/>
<name>A0A1R4EGB0_9GAMM</name>
<reference evidence="2" key="1">
    <citation type="submission" date="2017-02" db="EMBL/GenBank/DDBJ databases">
        <authorList>
            <person name="Mornico D."/>
        </authorList>
    </citation>
    <scope>NUCLEOTIDE SEQUENCE [LARGE SCALE GENOMIC DNA]</scope>
</reference>
<dbReference type="STRING" id="1945520.A1019T_01521"/>
<evidence type="ECO:0000313" key="1">
    <source>
        <dbReference type="EMBL" id="SJM37545.1"/>
    </source>
</evidence>
<evidence type="ECO:0000313" key="2">
    <source>
        <dbReference type="Proteomes" id="UP000188169"/>
    </source>
</evidence>
<dbReference type="AlphaFoldDB" id="A0A1R4EGB0"/>
<organism evidence="1 2">
    <name type="scientific">Psychrobacter pasteurii</name>
    <dbReference type="NCBI Taxonomy" id="1945520"/>
    <lineage>
        <taxon>Bacteria</taxon>
        <taxon>Pseudomonadati</taxon>
        <taxon>Pseudomonadota</taxon>
        <taxon>Gammaproteobacteria</taxon>
        <taxon>Moraxellales</taxon>
        <taxon>Moraxellaceae</taxon>
        <taxon>Psychrobacter</taxon>
    </lineage>
</organism>
<protein>
    <submittedName>
        <fullName evidence="1">Bifunctional proline dehydrogenase/pyrroline-5-carboxylate dehydrogenase</fullName>
    </submittedName>
</protein>
<dbReference type="Proteomes" id="UP000188169">
    <property type="component" value="Unassembled WGS sequence"/>
</dbReference>
<dbReference type="EMBL" id="FUGD01000088">
    <property type="protein sequence ID" value="SJM37545.1"/>
    <property type="molecule type" value="Genomic_DNA"/>
</dbReference>
<accession>A0A1R4EGB0</accession>
<gene>
    <name evidence="1" type="ORF">A1019T_01521</name>
</gene>
<keyword evidence="2" id="KW-1185">Reference proteome</keyword>
<sequence length="230" mass="24850">MNKVFKQDQAQQCEAWAQLGAVKRSIILTEASRKLADISPNGEQAQHLFNHLLSQAEKLEQVMRLEGATGESNDLYLAPRGKAMILATEAANPIAFLGTLVAALLTGNEVFLRYPSYQQLCEEAMAVLNQSGVYAGVMSITNDSELVTLLNISRLAVIGAVGTPQELLQIGKDLSETEGILTQLVAVTDVEGCSEMFQPDYLERFCTERVKTVNTTAIGGNASLIELGMG</sequence>